<reference evidence="3" key="1">
    <citation type="journal article" date="2019" name="Int. J. Syst. Evol. Microbiol.">
        <title>The Global Catalogue of Microorganisms (GCM) 10K type strain sequencing project: providing services to taxonomists for standard genome sequencing and annotation.</title>
        <authorList>
            <consortium name="The Broad Institute Genomics Platform"/>
            <consortium name="The Broad Institute Genome Sequencing Center for Infectious Disease"/>
            <person name="Wu L."/>
            <person name="Ma J."/>
        </authorList>
    </citation>
    <scope>NUCLEOTIDE SEQUENCE [LARGE SCALE GENOMIC DNA]</scope>
    <source>
        <strain evidence="3">CCUG 56754</strain>
    </source>
</reference>
<name>A0ABW3LT79_9BACI</name>
<dbReference type="SUPFAM" id="SSF56672">
    <property type="entry name" value="DNA/RNA polymerases"/>
    <property type="match status" value="1"/>
</dbReference>
<feature type="domain" description="Reverse transcriptase" evidence="1">
    <location>
        <begin position="1"/>
        <end position="156"/>
    </location>
</feature>
<evidence type="ECO:0000313" key="2">
    <source>
        <dbReference type="EMBL" id="MFD1040729.1"/>
    </source>
</evidence>
<comment type="caution">
    <text evidence="2">The sequence shown here is derived from an EMBL/GenBank/DDBJ whole genome shotgun (WGS) entry which is preliminary data.</text>
</comment>
<keyword evidence="2" id="KW-0695">RNA-directed DNA polymerase</keyword>
<dbReference type="Pfam" id="PF08388">
    <property type="entry name" value="GIIM"/>
    <property type="match status" value="1"/>
</dbReference>
<dbReference type="RefSeq" id="WP_390365092.1">
    <property type="nucleotide sequence ID" value="NZ_JBHTKJ010000084.1"/>
</dbReference>
<keyword evidence="2" id="KW-0548">Nucleotidyltransferase</keyword>
<evidence type="ECO:0000259" key="1">
    <source>
        <dbReference type="PROSITE" id="PS50878"/>
    </source>
</evidence>
<dbReference type="InterPro" id="IPR013597">
    <property type="entry name" value="Mat_intron_G2"/>
</dbReference>
<dbReference type="Pfam" id="PF00078">
    <property type="entry name" value="RVT_1"/>
    <property type="match status" value="1"/>
</dbReference>
<dbReference type="CDD" id="cd01651">
    <property type="entry name" value="RT_G2_intron"/>
    <property type="match status" value="1"/>
</dbReference>
<accession>A0ABW3LT79</accession>
<gene>
    <name evidence="2" type="ORF">ACFQ3N_20430</name>
</gene>
<sequence length="281" mass="33908">FFDNVDHKWMLEFLKERIADPSFLRIIARFLKGGYMEQARYYKTENGTPQGGLISPILANVYLHYVLDLWFERHVKKRSKGQAYLVRYADDFVCCFQYYEDAHAFYDALKRRLNKFNLEIAEDKTKIIPFGRFSEGNHRRKGMGNPPTFNFLGFTHYCSKSKKGNFRVKRKTSKKKMSSKLKENKEWLKANRHLAMRDIVKRLRRSLKGYYNYYCITDNLTNVVQFQDEVVKQFFKWMNRRSQRKSFTWEKFRLFLNKFPLPKPKAKVSIYDLRNHISYIL</sequence>
<dbReference type="InterPro" id="IPR051083">
    <property type="entry name" value="GrpII_Intron_Splice-Mob/Def"/>
</dbReference>
<dbReference type="InterPro" id="IPR000477">
    <property type="entry name" value="RT_dom"/>
</dbReference>
<dbReference type="InterPro" id="IPR043502">
    <property type="entry name" value="DNA/RNA_pol_sf"/>
</dbReference>
<keyword evidence="2" id="KW-0808">Transferase</keyword>
<dbReference type="PANTHER" id="PTHR34047">
    <property type="entry name" value="NUCLEAR INTRON MATURASE 1, MITOCHONDRIAL-RELATED"/>
    <property type="match status" value="1"/>
</dbReference>
<protein>
    <submittedName>
        <fullName evidence="2">Reverse transcriptase domain-containing protein</fullName>
    </submittedName>
</protein>
<dbReference type="GO" id="GO:0003964">
    <property type="term" value="F:RNA-directed DNA polymerase activity"/>
    <property type="evidence" value="ECO:0007669"/>
    <property type="project" value="UniProtKB-KW"/>
</dbReference>
<dbReference type="Proteomes" id="UP001597040">
    <property type="component" value="Unassembled WGS sequence"/>
</dbReference>
<dbReference type="EMBL" id="JBHTKJ010000084">
    <property type="protein sequence ID" value="MFD1040729.1"/>
    <property type="molecule type" value="Genomic_DNA"/>
</dbReference>
<dbReference type="PROSITE" id="PS50878">
    <property type="entry name" value="RT_POL"/>
    <property type="match status" value="1"/>
</dbReference>
<feature type="non-terminal residue" evidence="2">
    <location>
        <position position="1"/>
    </location>
</feature>
<dbReference type="PANTHER" id="PTHR34047:SF8">
    <property type="entry name" value="PROTEIN YKFC"/>
    <property type="match status" value="1"/>
</dbReference>
<keyword evidence="3" id="KW-1185">Reference proteome</keyword>
<proteinExistence type="predicted"/>
<evidence type="ECO:0000313" key="3">
    <source>
        <dbReference type="Proteomes" id="UP001597040"/>
    </source>
</evidence>
<organism evidence="2 3">
    <name type="scientific">Virgibacillus byunsanensis</name>
    <dbReference type="NCBI Taxonomy" id="570945"/>
    <lineage>
        <taxon>Bacteria</taxon>
        <taxon>Bacillati</taxon>
        <taxon>Bacillota</taxon>
        <taxon>Bacilli</taxon>
        <taxon>Bacillales</taxon>
        <taxon>Bacillaceae</taxon>
        <taxon>Virgibacillus</taxon>
    </lineage>
</organism>